<proteinExistence type="predicted"/>
<evidence type="ECO:0000313" key="1">
    <source>
        <dbReference type="EMBL" id="KAK1674371.1"/>
    </source>
</evidence>
<gene>
    <name evidence="1" type="ORF">BDP55DRAFT_183715</name>
</gene>
<dbReference type="EMBL" id="JAHMHR010000026">
    <property type="protein sequence ID" value="KAK1674371.1"/>
    <property type="molecule type" value="Genomic_DNA"/>
</dbReference>
<name>A0AAJ0AMD4_9PEZI</name>
<accession>A0AAJ0AMD4</accession>
<reference evidence="1" key="1">
    <citation type="submission" date="2021-06" db="EMBL/GenBank/DDBJ databases">
        <title>Comparative genomics, transcriptomics and evolutionary studies reveal genomic signatures of adaptation to plant cell wall in hemibiotrophic fungi.</title>
        <authorList>
            <consortium name="DOE Joint Genome Institute"/>
            <person name="Baroncelli R."/>
            <person name="Diaz J.F."/>
            <person name="Benocci T."/>
            <person name="Peng M."/>
            <person name="Battaglia E."/>
            <person name="Haridas S."/>
            <person name="Andreopoulos W."/>
            <person name="Labutti K."/>
            <person name="Pangilinan J."/>
            <person name="Floch G.L."/>
            <person name="Makela M.R."/>
            <person name="Henrissat B."/>
            <person name="Grigoriev I.V."/>
            <person name="Crouch J.A."/>
            <person name="De Vries R.P."/>
            <person name="Sukno S.A."/>
            <person name="Thon M.R."/>
        </authorList>
    </citation>
    <scope>NUCLEOTIDE SEQUENCE</scope>
    <source>
        <strain evidence="1">CBS 193.32</strain>
    </source>
</reference>
<dbReference type="GeneID" id="85450363"/>
<dbReference type="Proteomes" id="UP001224890">
    <property type="component" value="Unassembled WGS sequence"/>
</dbReference>
<protein>
    <submittedName>
        <fullName evidence="1">Uncharacterized protein</fullName>
    </submittedName>
</protein>
<sequence length="247" mass="27018">MCRCIPPSRGPNQLGIVSGSATHHFFARVTANQNTETPHGPNCGWLPVVSASEHHVGQRNRSTSHIMHVEASIEALEFISCRAPATISPGTVTDFPQWLRLQPPAGLHFPDKRHMRRLIECRCRVLSALETSENRVVEPTRLSLMIAVAYTMHGGQYVTSILPGSQSLIPQSAHELLLKEGVECPCMFSKDERRPCQGLSNGDDTAKGLDAPPRLATHRVSGTFEVGVTARSLGRSKPGWVRYGKGV</sequence>
<organism evidence="1 2">
    <name type="scientific">Colletotrichum godetiae</name>
    <dbReference type="NCBI Taxonomy" id="1209918"/>
    <lineage>
        <taxon>Eukaryota</taxon>
        <taxon>Fungi</taxon>
        <taxon>Dikarya</taxon>
        <taxon>Ascomycota</taxon>
        <taxon>Pezizomycotina</taxon>
        <taxon>Sordariomycetes</taxon>
        <taxon>Hypocreomycetidae</taxon>
        <taxon>Glomerellales</taxon>
        <taxon>Glomerellaceae</taxon>
        <taxon>Colletotrichum</taxon>
        <taxon>Colletotrichum acutatum species complex</taxon>
    </lineage>
</organism>
<comment type="caution">
    <text evidence="1">The sequence shown here is derived from an EMBL/GenBank/DDBJ whole genome shotgun (WGS) entry which is preliminary data.</text>
</comment>
<keyword evidence="2" id="KW-1185">Reference proteome</keyword>
<dbReference type="AlphaFoldDB" id="A0AAJ0AMD4"/>
<dbReference type="RefSeq" id="XP_060428374.1">
    <property type="nucleotide sequence ID" value="XM_060565837.1"/>
</dbReference>
<evidence type="ECO:0000313" key="2">
    <source>
        <dbReference type="Proteomes" id="UP001224890"/>
    </source>
</evidence>